<gene>
    <name evidence="1" type="ORF">PCOR1329_LOCUS26416</name>
</gene>
<dbReference type="Proteomes" id="UP001189429">
    <property type="component" value="Unassembled WGS sequence"/>
</dbReference>
<keyword evidence="2" id="KW-1185">Reference proteome</keyword>
<feature type="non-terminal residue" evidence="1">
    <location>
        <position position="1"/>
    </location>
</feature>
<name>A0ABN9S4E6_9DINO</name>
<comment type="caution">
    <text evidence="1">The sequence shown here is derived from an EMBL/GenBank/DDBJ whole genome shotgun (WGS) entry which is preliminary data.</text>
</comment>
<proteinExistence type="predicted"/>
<dbReference type="EMBL" id="CAUYUJ010009393">
    <property type="protein sequence ID" value="CAK0826656.1"/>
    <property type="molecule type" value="Genomic_DNA"/>
</dbReference>
<evidence type="ECO:0000313" key="1">
    <source>
        <dbReference type="EMBL" id="CAK0826656.1"/>
    </source>
</evidence>
<organism evidence="1 2">
    <name type="scientific">Prorocentrum cordatum</name>
    <dbReference type="NCBI Taxonomy" id="2364126"/>
    <lineage>
        <taxon>Eukaryota</taxon>
        <taxon>Sar</taxon>
        <taxon>Alveolata</taxon>
        <taxon>Dinophyceae</taxon>
        <taxon>Prorocentrales</taxon>
        <taxon>Prorocentraceae</taxon>
        <taxon>Prorocentrum</taxon>
    </lineage>
</organism>
<reference evidence="1" key="1">
    <citation type="submission" date="2023-10" db="EMBL/GenBank/DDBJ databases">
        <authorList>
            <person name="Chen Y."/>
            <person name="Shah S."/>
            <person name="Dougan E. K."/>
            <person name="Thang M."/>
            <person name="Chan C."/>
        </authorList>
    </citation>
    <scope>NUCLEOTIDE SEQUENCE [LARGE SCALE GENOMIC DNA]</scope>
</reference>
<sequence length="281" mass="31439">ARPTFNSNEGSFFALGDLDSPTWANFLERVTEVTDSFAGVQFRDMGDHVLVGTAAAQALMGEPDPKNLQQAFEEKGSQVRAKHERELPRASGVGGRVRPIAKAAVPLSFGRCGALEFLVLRAPALFRSRPANVVHFDGDPETTAKMEKLASGRRSMCLIGRGVKEFRLHPDLARKFPSIARPESGGSASWMTSRRGSWEIMTGRLRLHHVKPRRHLTNKEDLQNVPAPLDRLTGRRAACCKFQDASDHWVECYFEGDWKQGPEDVKTHAYWIGFSDFYLEK</sequence>
<feature type="non-terminal residue" evidence="1">
    <location>
        <position position="281"/>
    </location>
</feature>
<evidence type="ECO:0000313" key="2">
    <source>
        <dbReference type="Proteomes" id="UP001189429"/>
    </source>
</evidence>
<protein>
    <submittedName>
        <fullName evidence="1">Uncharacterized protein</fullName>
    </submittedName>
</protein>
<accession>A0ABN9S4E6</accession>